<dbReference type="EMBL" id="JBFXLS010000057">
    <property type="protein sequence ID" value="KAL2822739.1"/>
    <property type="molecule type" value="Genomic_DNA"/>
</dbReference>
<gene>
    <name evidence="1" type="ORF">BDW59DRAFT_149410</name>
</gene>
<organism evidence="1 2">
    <name type="scientific">Aspergillus cavernicola</name>
    <dbReference type="NCBI Taxonomy" id="176166"/>
    <lineage>
        <taxon>Eukaryota</taxon>
        <taxon>Fungi</taxon>
        <taxon>Dikarya</taxon>
        <taxon>Ascomycota</taxon>
        <taxon>Pezizomycotina</taxon>
        <taxon>Eurotiomycetes</taxon>
        <taxon>Eurotiomycetidae</taxon>
        <taxon>Eurotiales</taxon>
        <taxon>Aspergillaceae</taxon>
        <taxon>Aspergillus</taxon>
        <taxon>Aspergillus subgen. Nidulantes</taxon>
    </lineage>
</organism>
<evidence type="ECO:0000313" key="1">
    <source>
        <dbReference type="EMBL" id="KAL2822739.1"/>
    </source>
</evidence>
<dbReference type="Proteomes" id="UP001610335">
    <property type="component" value="Unassembled WGS sequence"/>
</dbReference>
<comment type="caution">
    <text evidence="1">The sequence shown here is derived from an EMBL/GenBank/DDBJ whole genome shotgun (WGS) entry which is preliminary data.</text>
</comment>
<evidence type="ECO:0000313" key="2">
    <source>
        <dbReference type="Proteomes" id="UP001610335"/>
    </source>
</evidence>
<sequence>MVYGLGPLRHTVNAIQPGPVRSEVRSDMLRDEIPGEIWSIRGRGLRRVLRMWWCFWLGRDCVCVSGGFHAN</sequence>
<accession>A0ABR4I4Q1</accession>
<reference evidence="1 2" key="1">
    <citation type="submission" date="2024-07" db="EMBL/GenBank/DDBJ databases">
        <title>Section-level genome sequencing and comparative genomics of Aspergillus sections Usti and Cavernicolus.</title>
        <authorList>
            <consortium name="Lawrence Berkeley National Laboratory"/>
            <person name="Nybo J.L."/>
            <person name="Vesth T.C."/>
            <person name="Theobald S."/>
            <person name="Frisvad J.C."/>
            <person name="Larsen T.O."/>
            <person name="Kjaerboelling I."/>
            <person name="Rothschild-Mancinelli K."/>
            <person name="Lyhne E.K."/>
            <person name="Kogle M.E."/>
            <person name="Barry K."/>
            <person name="Clum A."/>
            <person name="Na H."/>
            <person name="Ledsgaard L."/>
            <person name="Lin J."/>
            <person name="Lipzen A."/>
            <person name="Kuo A."/>
            <person name="Riley R."/>
            <person name="Mondo S."/>
            <person name="LaButti K."/>
            <person name="Haridas S."/>
            <person name="Pangalinan J."/>
            <person name="Salamov A.A."/>
            <person name="Simmons B.A."/>
            <person name="Magnuson J.K."/>
            <person name="Chen J."/>
            <person name="Drula E."/>
            <person name="Henrissat B."/>
            <person name="Wiebenga A."/>
            <person name="Lubbers R.J."/>
            <person name="Gomes A.C."/>
            <person name="Makela M.R."/>
            <person name="Stajich J."/>
            <person name="Grigoriev I.V."/>
            <person name="Mortensen U.H."/>
            <person name="De vries R.P."/>
            <person name="Baker S.E."/>
            <person name="Andersen M.R."/>
        </authorList>
    </citation>
    <scope>NUCLEOTIDE SEQUENCE [LARGE SCALE GENOMIC DNA]</scope>
    <source>
        <strain evidence="1 2">CBS 600.67</strain>
    </source>
</reference>
<proteinExistence type="predicted"/>
<protein>
    <submittedName>
        <fullName evidence="1">Uncharacterized protein</fullName>
    </submittedName>
</protein>
<keyword evidence="2" id="KW-1185">Reference proteome</keyword>
<name>A0ABR4I4Q1_9EURO</name>